<dbReference type="OrthoDB" id="8708205at2"/>
<evidence type="ECO:0000313" key="1">
    <source>
        <dbReference type="EMBL" id="PWN60725.1"/>
    </source>
</evidence>
<reference evidence="1" key="1">
    <citation type="submission" date="2018-04" db="EMBL/GenBank/DDBJ databases">
        <title>Draft Genome Sequences of Chryseobacterium lactis NCTC11390T isolated from milk, Chryseobacterium oncorhynchi 701B-08T from rainbow trout, and Chryseobacterium viscerum 687B-08T from diseased fish.</title>
        <authorList>
            <person name="Jeong J.-J."/>
            <person name="Lee Y.J."/>
            <person name="Pathiraja D."/>
            <person name="Park B."/>
            <person name="Choi I.-G."/>
            <person name="Kim K.D."/>
        </authorList>
    </citation>
    <scope>NUCLEOTIDE SEQUENCE [LARGE SCALE GENOMIC DNA]</scope>
    <source>
        <strain evidence="1">701B-08</strain>
    </source>
</reference>
<evidence type="ECO:0000313" key="2">
    <source>
        <dbReference type="Proteomes" id="UP000236182"/>
    </source>
</evidence>
<accession>A0A316WGS4</accession>
<dbReference type="RefSeq" id="WP_109623674.1">
    <property type="nucleotide sequence ID" value="NZ_PPEI02000007.1"/>
</dbReference>
<protein>
    <submittedName>
        <fullName evidence="1">Uncharacterized protein</fullName>
    </submittedName>
</protein>
<name>A0A316WGS4_9FLAO</name>
<comment type="caution">
    <text evidence="1">The sequence shown here is derived from an EMBL/GenBank/DDBJ whole genome shotgun (WGS) entry which is preliminary data.</text>
</comment>
<organism evidence="1 2">
    <name type="scientific">Chryseobacterium oncorhynchi</name>
    <dbReference type="NCBI Taxonomy" id="741074"/>
    <lineage>
        <taxon>Bacteria</taxon>
        <taxon>Pseudomonadati</taxon>
        <taxon>Bacteroidota</taxon>
        <taxon>Flavobacteriia</taxon>
        <taxon>Flavobacteriales</taxon>
        <taxon>Weeksellaceae</taxon>
        <taxon>Chryseobacterium group</taxon>
        <taxon>Chryseobacterium</taxon>
    </lineage>
</organism>
<keyword evidence="2" id="KW-1185">Reference proteome</keyword>
<dbReference type="Proteomes" id="UP000236182">
    <property type="component" value="Unassembled WGS sequence"/>
</dbReference>
<dbReference type="AlphaFoldDB" id="A0A316WGS4"/>
<gene>
    <name evidence="1" type="ORF">C1638_019855</name>
</gene>
<dbReference type="EMBL" id="PPEI02000007">
    <property type="protein sequence ID" value="PWN60725.1"/>
    <property type="molecule type" value="Genomic_DNA"/>
</dbReference>
<sequence>MDEITCPYHWDCGEKVKPIEFSKHDYDFLQSALEKKMAFMIIDCPKCSRSFKFNTVQWKSDEFGYSNPNIIVEKKKKTIKQLTSILKKAEIEIPLSYFNYLTSEEFDAQISISLNEEPFELYDLQQLCEKIKVDGTSCLMINQLKGFTNTLLKIANEISLPKQDLDYRDIANCLTIGSGNTKLLFLDYQDNNTLWLFYPDGGDIEKLHLTLEHIIKRESIS</sequence>
<proteinExistence type="predicted"/>